<dbReference type="GO" id="GO:0003700">
    <property type="term" value="F:DNA-binding transcription factor activity"/>
    <property type="evidence" value="ECO:0007669"/>
    <property type="project" value="TreeGrafter"/>
</dbReference>
<evidence type="ECO:0000313" key="7">
    <source>
        <dbReference type="Proteomes" id="UP000536685"/>
    </source>
</evidence>
<feature type="domain" description="IclR-ED" evidence="5">
    <location>
        <begin position="73"/>
        <end position="258"/>
    </location>
</feature>
<evidence type="ECO:0000256" key="1">
    <source>
        <dbReference type="ARBA" id="ARBA00023015"/>
    </source>
</evidence>
<dbReference type="Pfam" id="PF09339">
    <property type="entry name" value="HTH_IclR"/>
    <property type="match status" value="1"/>
</dbReference>
<feature type="domain" description="HTH iclR-type" evidence="4">
    <location>
        <begin position="10"/>
        <end position="72"/>
    </location>
</feature>
<evidence type="ECO:0000259" key="5">
    <source>
        <dbReference type="PROSITE" id="PS51078"/>
    </source>
</evidence>
<dbReference type="PROSITE" id="PS51078">
    <property type="entry name" value="ICLR_ED"/>
    <property type="match status" value="1"/>
</dbReference>
<dbReference type="EMBL" id="JACHMJ010000001">
    <property type="protein sequence ID" value="MBB5844568.1"/>
    <property type="molecule type" value="Genomic_DNA"/>
</dbReference>
<dbReference type="SUPFAM" id="SSF55781">
    <property type="entry name" value="GAF domain-like"/>
    <property type="match status" value="1"/>
</dbReference>
<name>A0A841AQK1_9MICO</name>
<evidence type="ECO:0000256" key="3">
    <source>
        <dbReference type="ARBA" id="ARBA00023163"/>
    </source>
</evidence>
<dbReference type="InterPro" id="IPR036388">
    <property type="entry name" value="WH-like_DNA-bd_sf"/>
</dbReference>
<gene>
    <name evidence="6" type="ORF">HD599_002891</name>
</gene>
<dbReference type="GO" id="GO:0045892">
    <property type="term" value="P:negative regulation of DNA-templated transcription"/>
    <property type="evidence" value="ECO:0007669"/>
    <property type="project" value="TreeGrafter"/>
</dbReference>
<keyword evidence="3" id="KW-0804">Transcription</keyword>
<keyword evidence="2 6" id="KW-0238">DNA-binding</keyword>
<dbReference type="InterPro" id="IPR050707">
    <property type="entry name" value="HTH_MetabolicPath_Reg"/>
</dbReference>
<dbReference type="InterPro" id="IPR005471">
    <property type="entry name" value="Tscrpt_reg_IclR_N"/>
</dbReference>
<dbReference type="InterPro" id="IPR029016">
    <property type="entry name" value="GAF-like_dom_sf"/>
</dbReference>
<protein>
    <submittedName>
        <fullName evidence="6">DNA-binding IclR family transcriptional regulator</fullName>
    </submittedName>
</protein>
<keyword evidence="1" id="KW-0805">Transcription regulation</keyword>
<dbReference type="Proteomes" id="UP000536685">
    <property type="component" value="Unassembled WGS sequence"/>
</dbReference>
<proteinExistence type="predicted"/>
<dbReference type="PROSITE" id="PS51077">
    <property type="entry name" value="HTH_ICLR"/>
    <property type="match status" value="1"/>
</dbReference>
<dbReference type="PANTHER" id="PTHR30136:SF24">
    <property type="entry name" value="HTH-TYPE TRANSCRIPTIONAL REPRESSOR ALLR"/>
    <property type="match status" value="1"/>
</dbReference>
<dbReference type="GO" id="GO:0003677">
    <property type="term" value="F:DNA binding"/>
    <property type="evidence" value="ECO:0007669"/>
    <property type="project" value="UniProtKB-KW"/>
</dbReference>
<dbReference type="AlphaFoldDB" id="A0A841AQK1"/>
<keyword evidence="7" id="KW-1185">Reference proteome</keyword>
<dbReference type="RefSeq" id="WP_184238833.1">
    <property type="nucleotide sequence ID" value="NZ_JACHMJ010000001.1"/>
</dbReference>
<dbReference type="Gene3D" id="3.30.450.40">
    <property type="match status" value="1"/>
</dbReference>
<sequence length="258" mass="27222">MNALATPTPASTTERVARVLLCFTGDAPWLGVSEISRELGLGKAVVHRILQTLVETAMLVYQPDKRTYGLGPAAIALGRRATANSDVRTAAMPALSWLASVTGETSILCSRVGYRRVYVAQVESAQPIRVTIGVGDSHPLTGGASGNAILAFMPEKDIDLALTVPLLQYTSTTVVDPGEIRERLALVRERGWATTSGERVPLSRSIAVPVFGLDPEPAGALSVAVLASREVGTDEQLAQLVVQAGKQASTALRALQRG</sequence>
<dbReference type="Gene3D" id="1.10.10.10">
    <property type="entry name" value="Winged helix-like DNA-binding domain superfamily/Winged helix DNA-binding domain"/>
    <property type="match status" value="1"/>
</dbReference>
<evidence type="ECO:0000313" key="6">
    <source>
        <dbReference type="EMBL" id="MBB5844568.1"/>
    </source>
</evidence>
<dbReference type="Pfam" id="PF01614">
    <property type="entry name" value="IclR_C"/>
    <property type="match status" value="1"/>
</dbReference>
<dbReference type="SUPFAM" id="SSF46785">
    <property type="entry name" value="Winged helix' DNA-binding domain"/>
    <property type="match status" value="1"/>
</dbReference>
<organism evidence="6 7">
    <name type="scientific">Conyzicola lurida</name>
    <dbReference type="NCBI Taxonomy" id="1172621"/>
    <lineage>
        <taxon>Bacteria</taxon>
        <taxon>Bacillati</taxon>
        <taxon>Actinomycetota</taxon>
        <taxon>Actinomycetes</taxon>
        <taxon>Micrococcales</taxon>
        <taxon>Microbacteriaceae</taxon>
        <taxon>Conyzicola</taxon>
    </lineage>
</organism>
<comment type="caution">
    <text evidence="6">The sequence shown here is derived from an EMBL/GenBank/DDBJ whole genome shotgun (WGS) entry which is preliminary data.</text>
</comment>
<dbReference type="PANTHER" id="PTHR30136">
    <property type="entry name" value="HELIX-TURN-HELIX TRANSCRIPTIONAL REGULATOR, ICLR FAMILY"/>
    <property type="match status" value="1"/>
</dbReference>
<dbReference type="SMART" id="SM00346">
    <property type="entry name" value="HTH_ICLR"/>
    <property type="match status" value="1"/>
</dbReference>
<evidence type="ECO:0000256" key="2">
    <source>
        <dbReference type="ARBA" id="ARBA00023125"/>
    </source>
</evidence>
<evidence type="ECO:0000259" key="4">
    <source>
        <dbReference type="PROSITE" id="PS51077"/>
    </source>
</evidence>
<reference evidence="6 7" key="1">
    <citation type="submission" date="2020-08" db="EMBL/GenBank/DDBJ databases">
        <title>Sequencing the genomes of 1000 actinobacteria strains.</title>
        <authorList>
            <person name="Klenk H.-P."/>
        </authorList>
    </citation>
    <scope>NUCLEOTIDE SEQUENCE [LARGE SCALE GENOMIC DNA]</scope>
    <source>
        <strain evidence="6 7">DSM 105784</strain>
    </source>
</reference>
<accession>A0A841AQK1</accession>
<dbReference type="InterPro" id="IPR014757">
    <property type="entry name" value="Tscrpt_reg_IclR_C"/>
</dbReference>
<dbReference type="InterPro" id="IPR036390">
    <property type="entry name" value="WH_DNA-bd_sf"/>
</dbReference>